<accession>A0ABD6F0D5</accession>
<dbReference type="GO" id="GO:0005524">
    <property type="term" value="F:ATP binding"/>
    <property type="evidence" value="ECO:0007669"/>
    <property type="project" value="UniProtKB-KW"/>
</dbReference>
<comment type="similarity">
    <text evidence="6">Belongs to the TRAFAC class myosin-kinesin ATPase superfamily. Myosin family.</text>
</comment>
<dbReference type="SUPFAM" id="SSF52540">
    <property type="entry name" value="P-loop containing nucleoside triphosphate hydrolases"/>
    <property type="match status" value="2"/>
</dbReference>
<evidence type="ECO:0000256" key="2">
    <source>
        <dbReference type="ARBA" id="ARBA00022840"/>
    </source>
</evidence>
<dbReference type="Gene3D" id="3.40.850.10">
    <property type="entry name" value="Kinesin motor domain"/>
    <property type="match status" value="1"/>
</dbReference>
<name>A0ABD6F0D5_9BILA</name>
<feature type="region of interest" description="Actin-binding" evidence="6">
    <location>
        <begin position="116"/>
        <end position="138"/>
    </location>
</feature>
<dbReference type="Gene3D" id="1.20.5.190">
    <property type="match status" value="3"/>
</dbReference>
<dbReference type="InterPro" id="IPR036961">
    <property type="entry name" value="Kinesin_motor_dom_sf"/>
</dbReference>
<gene>
    <name evidence="9" type="ORF">AB6A40_009858</name>
</gene>
<dbReference type="Gene3D" id="1.20.58.530">
    <property type="match status" value="1"/>
</dbReference>
<dbReference type="PROSITE" id="PS50096">
    <property type="entry name" value="IQ"/>
    <property type="match status" value="5"/>
</dbReference>
<evidence type="ECO:0000256" key="1">
    <source>
        <dbReference type="ARBA" id="ARBA00022741"/>
    </source>
</evidence>
<dbReference type="InterPro" id="IPR000048">
    <property type="entry name" value="IQ_motif_EF-hand-BS"/>
</dbReference>
<keyword evidence="3 6" id="KW-0518">Myosin</keyword>
<comment type="caution">
    <text evidence="9">The sequence shown here is derived from an EMBL/GenBank/DDBJ whole genome shotgun (WGS) entry which is preliminary data.</text>
</comment>
<evidence type="ECO:0000256" key="7">
    <source>
        <dbReference type="SAM" id="Coils"/>
    </source>
</evidence>
<dbReference type="InterPro" id="IPR027417">
    <property type="entry name" value="P-loop_NTPase"/>
</dbReference>
<sequence>MKRGTDSDWLEKLRNSAHLKKMSHFQLPRFKSPSFIVRHFAADVSYSVEGFMEKNSDTFNEQLVAVVRASKMNLLAEILREKSGKKNFMQKLPVFDQEAKAQNVKKSVASQFRDSLHELMVVLEATRPHYVRCIKPNDEKLPFTFDGRRVIQQLRACGVLETIRISAAGYPSRWNYTEFARRYRVLYPEGGIMWKENPKKLTENVCWKCVNSEMYALGKSKVFFRTAQVAALERLRHETMTNSAITIQKHWKGFVARRRYIHLITSIHIIQAVGRAFIAFRRIKYLQMHRAAICIQTAFRRFIAQKHFKQILLTVHMIQTHYRGWLVRRKVEKLRYEQKTLVIQKYFRGWRDRKEFKERLRKIIIVQCQVRRWLARRELKRLKIEARSVGHLQKLNKGLENKIISLQQRLDLMTDQNSNLLEVCEDVSSLRSQLALLEKERPALLAALKRKEELEREAAALKECLSESARELERLSNYSKEISGQLSKLKEEKIHYQEITHKELALLKSKCEELSRSKTQLSTELNRGI</sequence>
<dbReference type="Gene3D" id="6.20.240.20">
    <property type="match status" value="1"/>
</dbReference>
<organism evidence="9 10">
    <name type="scientific">Gnathostoma spinigerum</name>
    <dbReference type="NCBI Taxonomy" id="75299"/>
    <lineage>
        <taxon>Eukaryota</taxon>
        <taxon>Metazoa</taxon>
        <taxon>Ecdysozoa</taxon>
        <taxon>Nematoda</taxon>
        <taxon>Chromadorea</taxon>
        <taxon>Rhabditida</taxon>
        <taxon>Spirurina</taxon>
        <taxon>Gnathostomatomorpha</taxon>
        <taxon>Gnathostomatoidea</taxon>
        <taxon>Gnathostomatidae</taxon>
        <taxon>Gnathostoma</taxon>
    </lineage>
</organism>
<feature type="domain" description="Myosin motor" evidence="8">
    <location>
        <begin position="1"/>
        <end position="237"/>
    </location>
</feature>
<keyword evidence="7" id="KW-0175">Coiled coil</keyword>
<evidence type="ECO:0000256" key="4">
    <source>
        <dbReference type="ARBA" id="ARBA00023175"/>
    </source>
</evidence>
<proteinExistence type="inferred from homology"/>
<dbReference type="Proteomes" id="UP001608902">
    <property type="component" value="Unassembled WGS sequence"/>
</dbReference>
<dbReference type="InterPro" id="IPR001609">
    <property type="entry name" value="Myosin_head_motor_dom-like"/>
</dbReference>
<feature type="coiled-coil region" evidence="7">
    <location>
        <begin position="389"/>
        <end position="524"/>
    </location>
</feature>
<dbReference type="PROSITE" id="PS51456">
    <property type="entry name" value="MYOSIN_MOTOR"/>
    <property type="match status" value="1"/>
</dbReference>
<dbReference type="PANTHER" id="PTHR13140:SF706">
    <property type="entry name" value="DILUTE CLASS UNCONVENTIONAL MYOSIN, ISOFORM C"/>
    <property type="match status" value="1"/>
</dbReference>
<dbReference type="SMART" id="SM00242">
    <property type="entry name" value="MYSc"/>
    <property type="match status" value="1"/>
</dbReference>
<dbReference type="GO" id="GO:0003779">
    <property type="term" value="F:actin binding"/>
    <property type="evidence" value="ECO:0007669"/>
    <property type="project" value="UniProtKB-KW"/>
</dbReference>
<evidence type="ECO:0000256" key="6">
    <source>
        <dbReference type="PROSITE-ProRule" id="PRU00782"/>
    </source>
</evidence>
<keyword evidence="1" id="KW-0547">Nucleotide-binding</keyword>
<evidence type="ECO:0000313" key="10">
    <source>
        <dbReference type="Proteomes" id="UP001608902"/>
    </source>
</evidence>
<dbReference type="PANTHER" id="PTHR13140">
    <property type="entry name" value="MYOSIN"/>
    <property type="match status" value="1"/>
</dbReference>
<keyword evidence="10" id="KW-1185">Reference proteome</keyword>
<protein>
    <recommendedName>
        <fullName evidence="8">Myosin motor domain-containing protein</fullName>
    </recommendedName>
</protein>
<dbReference type="SMART" id="SM00015">
    <property type="entry name" value="IQ"/>
    <property type="match status" value="6"/>
</dbReference>
<dbReference type="EMBL" id="JBGFUD010011239">
    <property type="protein sequence ID" value="MFH4983149.1"/>
    <property type="molecule type" value="Genomic_DNA"/>
</dbReference>
<evidence type="ECO:0000259" key="8">
    <source>
        <dbReference type="PROSITE" id="PS51456"/>
    </source>
</evidence>
<dbReference type="Gene3D" id="1.20.120.720">
    <property type="entry name" value="Myosin VI head, motor domain, U50 subdomain"/>
    <property type="match status" value="1"/>
</dbReference>
<keyword evidence="5 6" id="KW-0009">Actin-binding</keyword>
<dbReference type="Pfam" id="PF00063">
    <property type="entry name" value="Myosin_head"/>
    <property type="match status" value="1"/>
</dbReference>
<dbReference type="GO" id="GO:0016459">
    <property type="term" value="C:myosin complex"/>
    <property type="evidence" value="ECO:0007669"/>
    <property type="project" value="UniProtKB-KW"/>
</dbReference>
<keyword evidence="2" id="KW-0067">ATP-binding</keyword>
<evidence type="ECO:0000313" key="9">
    <source>
        <dbReference type="EMBL" id="MFH4983149.1"/>
    </source>
</evidence>
<dbReference type="Pfam" id="PF00612">
    <property type="entry name" value="IQ"/>
    <property type="match status" value="5"/>
</dbReference>
<comment type="caution">
    <text evidence="6">Lacks conserved residue(s) required for the propagation of feature annotation.</text>
</comment>
<dbReference type="AlphaFoldDB" id="A0ABD6F0D5"/>
<reference evidence="9 10" key="1">
    <citation type="submission" date="2024-08" db="EMBL/GenBank/DDBJ databases">
        <title>Gnathostoma spinigerum genome.</title>
        <authorList>
            <person name="Gonzalez-Bertolin B."/>
            <person name="Monzon S."/>
            <person name="Zaballos A."/>
            <person name="Jimenez P."/>
            <person name="Dekumyoy P."/>
            <person name="Varona S."/>
            <person name="Cuesta I."/>
            <person name="Sumanam S."/>
            <person name="Adisakwattana P."/>
            <person name="Gasser R.B."/>
            <person name="Hernandez-Gonzalez A."/>
            <person name="Young N.D."/>
            <person name="Perteguer M.J."/>
        </authorList>
    </citation>
    <scope>NUCLEOTIDE SEQUENCE [LARGE SCALE GENOMIC DNA]</scope>
    <source>
        <strain evidence="9">AL3</strain>
        <tissue evidence="9">Liver</tissue>
    </source>
</reference>
<evidence type="ECO:0000256" key="5">
    <source>
        <dbReference type="ARBA" id="ARBA00023203"/>
    </source>
</evidence>
<evidence type="ECO:0000256" key="3">
    <source>
        <dbReference type="ARBA" id="ARBA00023123"/>
    </source>
</evidence>
<keyword evidence="4" id="KW-0505">Motor protein</keyword>